<accession>E3L9E1</accession>
<dbReference type="InParanoid" id="E3L9E1"/>
<dbReference type="VEuPathDB" id="FungiDB:PGTG_19126"/>
<gene>
    <name evidence="1" type="ORF">PGTG_19126</name>
</gene>
<dbReference type="AlphaFoldDB" id="E3L9E1"/>
<keyword evidence="2" id="KW-1185">Reference proteome</keyword>
<dbReference type="PANTHER" id="PTHR33069:SF3">
    <property type="entry name" value="DYNEIN HEAVY CHAIN TAIL DOMAIN-CONTAINING PROTEIN"/>
    <property type="match status" value="1"/>
</dbReference>
<dbReference type="HOGENOM" id="CLU_1750563_0_0_1"/>
<dbReference type="Proteomes" id="UP000008783">
    <property type="component" value="Unassembled WGS sequence"/>
</dbReference>
<protein>
    <submittedName>
        <fullName evidence="1">Uncharacterized protein</fullName>
    </submittedName>
</protein>
<reference evidence="2" key="2">
    <citation type="journal article" date="2011" name="Proc. Natl. Acad. Sci. U.S.A.">
        <title>Obligate biotrophy features unraveled by the genomic analysis of rust fungi.</title>
        <authorList>
            <person name="Duplessis S."/>
            <person name="Cuomo C.A."/>
            <person name="Lin Y.-C."/>
            <person name="Aerts A."/>
            <person name="Tisserant E."/>
            <person name="Veneault-Fourrey C."/>
            <person name="Joly D.L."/>
            <person name="Hacquard S."/>
            <person name="Amselem J."/>
            <person name="Cantarel B.L."/>
            <person name="Chiu R."/>
            <person name="Coutinho P.M."/>
            <person name="Feau N."/>
            <person name="Field M."/>
            <person name="Frey P."/>
            <person name="Gelhaye E."/>
            <person name="Goldberg J."/>
            <person name="Grabherr M.G."/>
            <person name="Kodira C.D."/>
            <person name="Kohler A."/>
            <person name="Kuees U."/>
            <person name="Lindquist E.A."/>
            <person name="Lucas S.M."/>
            <person name="Mago R."/>
            <person name="Mauceli E."/>
            <person name="Morin E."/>
            <person name="Murat C."/>
            <person name="Pangilinan J.L."/>
            <person name="Park R."/>
            <person name="Pearson M."/>
            <person name="Quesneville H."/>
            <person name="Rouhier N."/>
            <person name="Sakthikumar S."/>
            <person name="Salamov A.A."/>
            <person name="Schmutz J."/>
            <person name="Selles B."/>
            <person name="Shapiro H."/>
            <person name="Tanguay P."/>
            <person name="Tuskan G.A."/>
            <person name="Henrissat B."/>
            <person name="Van de Peer Y."/>
            <person name="Rouze P."/>
            <person name="Ellis J.G."/>
            <person name="Dodds P.N."/>
            <person name="Schein J.E."/>
            <person name="Zhong S."/>
            <person name="Hamelin R.C."/>
            <person name="Grigoriev I.V."/>
            <person name="Szabo L.J."/>
            <person name="Martin F."/>
        </authorList>
    </citation>
    <scope>NUCLEOTIDE SEQUENCE [LARGE SCALE GENOMIC DNA]</scope>
    <source>
        <strain evidence="2">CRL 75-36-700-3 / race SCCL</strain>
    </source>
</reference>
<dbReference type="PANTHER" id="PTHR33069">
    <property type="entry name" value="CHROMOSOME 7, WHOLE GENOME SHOTGUN SEQUENCE-RELATED"/>
    <property type="match status" value="1"/>
</dbReference>
<dbReference type="KEGG" id="pgr:PGTG_19126"/>
<name>E3L9E1_PUCGT</name>
<proteinExistence type="predicted"/>
<dbReference type="GeneID" id="10543315"/>
<sequence>MAGELEDLLGELVEWLDLNIDIHTQPLREFILILKFSRLFFNKISRVTSEDSYPILDMNTAQLLNLIDLTVSIPPKLMSFYDNIECNYAPRRNINLQKVSDLAKLFQAPLNLLSNHLSDQAANPNCPQNVHVKFIQWIRVLVIYLISIRCNNMQSL</sequence>
<dbReference type="EMBL" id="DS178384">
    <property type="protein sequence ID" value="EFP93166.2"/>
    <property type="molecule type" value="Genomic_DNA"/>
</dbReference>
<evidence type="ECO:0000313" key="1">
    <source>
        <dbReference type="EMBL" id="EFP93166.2"/>
    </source>
</evidence>
<organism evidence="1 2">
    <name type="scientific">Puccinia graminis f. sp. tritici (strain CRL 75-36-700-3 / race SCCL)</name>
    <name type="common">Black stem rust fungus</name>
    <dbReference type="NCBI Taxonomy" id="418459"/>
    <lineage>
        <taxon>Eukaryota</taxon>
        <taxon>Fungi</taxon>
        <taxon>Dikarya</taxon>
        <taxon>Basidiomycota</taxon>
        <taxon>Pucciniomycotina</taxon>
        <taxon>Pucciniomycetes</taxon>
        <taxon>Pucciniales</taxon>
        <taxon>Pucciniaceae</taxon>
        <taxon>Puccinia</taxon>
    </lineage>
</organism>
<dbReference type="RefSeq" id="XP_003337585.2">
    <property type="nucleotide sequence ID" value="XM_003337537.2"/>
</dbReference>
<reference key="1">
    <citation type="submission" date="2007-01" db="EMBL/GenBank/DDBJ databases">
        <title>The Genome Sequence of Puccinia graminis f. sp. tritici Strain CRL 75-36-700-3.</title>
        <authorList>
            <consortium name="The Broad Institute Genome Sequencing Platform"/>
            <person name="Birren B."/>
            <person name="Lander E."/>
            <person name="Galagan J."/>
            <person name="Nusbaum C."/>
            <person name="Devon K."/>
            <person name="Cuomo C."/>
            <person name="Jaffe D."/>
            <person name="Butler J."/>
            <person name="Alvarez P."/>
            <person name="Gnerre S."/>
            <person name="Grabherr M."/>
            <person name="Mauceli E."/>
            <person name="Brockman W."/>
            <person name="Young S."/>
            <person name="LaButti K."/>
            <person name="Sykes S."/>
            <person name="DeCaprio D."/>
            <person name="Crawford M."/>
            <person name="Koehrsen M."/>
            <person name="Engels R."/>
            <person name="Montgomery P."/>
            <person name="Pearson M."/>
            <person name="Howarth C."/>
            <person name="Larson L."/>
            <person name="White J."/>
            <person name="Zeng Q."/>
            <person name="Kodira C."/>
            <person name="Yandava C."/>
            <person name="Alvarado L."/>
            <person name="O'Leary S."/>
            <person name="Szabo L."/>
            <person name="Dean R."/>
            <person name="Schein J."/>
        </authorList>
    </citation>
    <scope>NUCLEOTIDE SEQUENCE</scope>
    <source>
        <strain>CRL 75-36-700-3</strain>
    </source>
</reference>
<evidence type="ECO:0000313" key="2">
    <source>
        <dbReference type="Proteomes" id="UP000008783"/>
    </source>
</evidence>